<dbReference type="SUPFAM" id="SSF53067">
    <property type="entry name" value="Actin-like ATPase domain"/>
    <property type="match status" value="2"/>
</dbReference>
<sequence length="527" mass="57387">MMMENYLLAIDAGTGSGRAVLFDLQGKQISVGQEEWQHLAEAGVDNSMGFDYDSDWPLLCRCIKQAIHKAQISPEQIIAVSATSMREGIVVFDQHGTEIWAVANVDARASKQVMALKESSPDIEYRDYQQSGQTFALGALPRLLWLKEHHPELYDRANCVAMLSDWVLAKLSGVIATDPSNAGTTGIFSLASRNWVPEMAEEVGLNPAIFPPVVETGTKIGEVTEQAARESGLSAGTAVVMGGGDVQLGAAGLGVVNLGDIAVLGGSFWQQVVNIDAQMPPPKDMSIRVNPHVITGLSQAEGITFFSGLVMRWFVDAFCHLEKQLAIESGIDPYAYMEKLAQQVPVGSYDILPIFSDAMHYDHWYHAAPSFINLSLDADKSNPACLFRSLQENACIVSAINLENIQAFSQPHANKADQPIVFAGGASKGFLWPQILADVTGRKVKIPQVKEATSLGCAMAAGVGIGVYASIKSAADSIVCWEKEYLPNMDNYQHYQALKERWILVYEQQLKLVDKGLTHSMWQAPGL</sequence>
<keyword evidence="3 7" id="KW-0808">Transferase</keyword>
<evidence type="ECO:0000256" key="4">
    <source>
        <dbReference type="ARBA" id="ARBA00022777"/>
    </source>
</evidence>
<dbReference type="PIRSF" id="PIRSF000538">
    <property type="entry name" value="GlpK"/>
    <property type="match status" value="1"/>
</dbReference>
<feature type="domain" description="Carbohydrate kinase FGGY N-terminal" evidence="5">
    <location>
        <begin position="6"/>
        <end position="252"/>
    </location>
</feature>
<evidence type="ECO:0000256" key="3">
    <source>
        <dbReference type="ARBA" id="ARBA00022679"/>
    </source>
</evidence>
<evidence type="ECO:0000259" key="6">
    <source>
        <dbReference type="Pfam" id="PF02782"/>
    </source>
</evidence>
<keyword evidence="4 7" id="KW-0418">Kinase</keyword>
<dbReference type="EC" id="2.7.1.189" evidence="7"/>
<dbReference type="InterPro" id="IPR000577">
    <property type="entry name" value="Carb_kinase_FGGY"/>
</dbReference>
<dbReference type="Proteomes" id="UP000316416">
    <property type="component" value="Chromosome"/>
</dbReference>
<dbReference type="Pfam" id="PF00370">
    <property type="entry name" value="FGGY_N"/>
    <property type="match status" value="1"/>
</dbReference>
<gene>
    <name evidence="7" type="primary">lsrK</name>
    <name evidence="7" type="ORF">FM038_25915</name>
</gene>
<feature type="domain" description="Carbohydrate kinase FGGY C-terminal" evidence="6">
    <location>
        <begin position="296"/>
        <end position="463"/>
    </location>
</feature>
<comment type="similarity">
    <text evidence="1">Belongs to the FGGY kinase family.</text>
</comment>
<keyword evidence="8" id="KW-1185">Reference proteome</keyword>
<organism evidence="7 8">
    <name type="scientific">Shewanella eurypsychrophilus</name>
    <dbReference type="NCBI Taxonomy" id="2593656"/>
    <lineage>
        <taxon>Bacteria</taxon>
        <taxon>Pseudomonadati</taxon>
        <taxon>Pseudomonadota</taxon>
        <taxon>Gammaproteobacteria</taxon>
        <taxon>Alteromonadales</taxon>
        <taxon>Shewanellaceae</taxon>
        <taxon>Shewanella</taxon>
    </lineage>
</organism>
<dbReference type="InterPro" id="IPR018485">
    <property type="entry name" value="FGGY_C"/>
</dbReference>
<proteinExistence type="inferred from homology"/>
<dbReference type="InterPro" id="IPR050406">
    <property type="entry name" value="FGGY_Carb_Kinase"/>
</dbReference>
<reference evidence="7" key="1">
    <citation type="submission" date="2021-07" db="EMBL/GenBank/DDBJ databases">
        <title>Shewanella sp. YLB-07 whole genome sequence.</title>
        <authorList>
            <person name="Yu L."/>
        </authorList>
    </citation>
    <scope>NUCLEOTIDE SEQUENCE</scope>
    <source>
        <strain evidence="7">YLB-08</strain>
    </source>
</reference>
<dbReference type="InterPro" id="IPR043129">
    <property type="entry name" value="ATPase_NBD"/>
</dbReference>
<dbReference type="InterPro" id="IPR018484">
    <property type="entry name" value="FGGY_N"/>
</dbReference>
<evidence type="ECO:0000256" key="2">
    <source>
        <dbReference type="ARBA" id="ARBA00022490"/>
    </source>
</evidence>
<protein>
    <submittedName>
        <fullName evidence="7">Autoinducer-2 kinase</fullName>
        <ecNumber evidence="7">2.7.1.189</ecNumber>
    </submittedName>
</protein>
<dbReference type="GO" id="GO:0016301">
    <property type="term" value="F:kinase activity"/>
    <property type="evidence" value="ECO:0007669"/>
    <property type="project" value="UniProtKB-KW"/>
</dbReference>
<dbReference type="NCBIfam" id="NF008187">
    <property type="entry name" value="PRK10939.1"/>
    <property type="match status" value="1"/>
</dbReference>
<dbReference type="InterPro" id="IPR033676">
    <property type="entry name" value="AI-2_kinase"/>
</dbReference>
<name>A0ABX8S2T4_9GAMM</name>
<dbReference type="PANTHER" id="PTHR43095:SF1">
    <property type="entry name" value="AUTOINDUCER-2 KINASE"/>
    <property type="match status" value="1"/>
</dbReference>
<dbReference type="Pfam" id="PF02782">
    <property type="entry name" value="FGGY_C"/>
    <property type="match status" value="1"/>
</dbReference>
<evidence type="ECO:0000313" key="8">
    <source>
        <dbReference type="Proteomes" id="UP000316416"/>
    </source>
</evidence>
<evidence type="ECO:0000259" key="5">
    <source>
        <dbReference type="Pfam" id="PF00370"/>
    </source>
</evidence>
<dbReference type="CDD" id="cd07775">
    <property type="entry name" value="ASKHA_NBD_FGGY_AI-2K"/>
    <property type="match status" value="1"/>
</dbReference>
<evidence type="ECO:0000256" key="1">
    <source>
        <dbReference type="ARBA" id="ARBA00009156"/>
    </source>
</evidence>
<dbReference type="EMBL" id="CP045503">
    <property type="protein sequence ID" value="QXP44904.1"/>
    <property type="molecule type" value="Genomic_DNA"/>
</dbReference>
<dbReference type="PANTHER" id="PTHR43095">
    <property type="entry name" value="SUGAR KINASE"/>
    <property type="match status" value="1"/>
</dbReference>
<evidence type="ECO:0000313" key="7">
    <source>
        <dbReference type="EMBL" id="QXP44904.1"/>
    </source>
</evidence>
<keyword evidence="2" id="KW-0963">Cytoplasm</keyword>
<dbReference type="Gene3D" id="3.30.420.40">
    <property type="match status" value="2"/>
</dbReference>
<accession>A0ABX8S2T4</accession>